<sequence length="34" mass="3475">MSPTGGAEVGCGAVTLSWNPASDPSGIDMYYIKV</sequence>
<evidence type="ECO:0000313" key="1">
    <source>
        <dbReference type="EMBL" id="GAG50639.1"/>
    </source>
</evidence>
<organism evidence="1">
    <name type="scientific">marine sediment metagenome</name>
    <dbReference type="NCBI Taxonomy" id="412755"/>
    <lineage>
        <taxon>unclassified sequences</taxon>
        <taxon>metagenomes</taxon>
        <taxon>ecological metagenomes</taxon>
    </lineage>
</organism>
<accession>X0Y3Y1</accession>
<reference evidence="1" key="1">
    <citation type="journal article" date="2014" name="Front. Microbiol.">
        <title>High frequency of phylogenetically diverse reductive dehalogenase-homologous genes in deep subseafloor sedimentary metagenomes.</title>
        <authorList>
            <person name="Kawai M."/>
            <person name="Futagami T."/>
            <person name="Toyoda A."/>
            <person name="Takaki Y."/>
            <person name="Nishi S."/>
            <person name="Hori S."/>
            <person name="Arai W."/>
            <person name="Tsubouchi T."/>
            <person name="Morono Y."/>
            <person name="Uchiyama I."/>
            <person name="Ito T."/>
            <person name="Fujiyama A."/>
            <person name="Inagaki F."/>
            <person name="Takami H."/>
        </authorList>
    </citation>
    <scope>NUCLEOTIDE SEQUENCE</scope>
    <source>
        <strain evidence="1">Expedition CK06-06</strain>
    </source>
</reference>
<protein>
    <submittedName>
        <fullName evidence="1">Uncharacterized protein</fullName>
    </submittedName>
</protein>
<dbReference type="EMBL" id="BARS01054654">
    <property type="protein sequence ID" value="GAG50639.1"/>
    <property type="molecule type" value="Genomic_DNA"/>
</dbReference>
<feature type="non-terminal residue" evidence="1">
    <location>
        <position position="34"/>
    </location>
</feature>
<gene>
    <name evidence="1" type="ORF">S01H1_80865</name>
</gene>
<name>X0Y3Y1_9ZZZZ</name>
<comment type="caution">
    <text evidence="1">The sequence shown here is derived from an EMBL/GenBank/DDBJ whole genome shotgun (WGS) entry which is preliminary data.</text>
</comment>
<dbReference type="AlphaFoldDB" id="X0Y3Y1"/>
<proteinExistence type="predicted"/>